<dbReference type="SMART" id="SM00344">
    <property type="entry name" value="HTH_ASNC"/>
    <property type="match status" value="2"/>
</dbReference>
<dbReference type="OrthoDB" id="3453230at2"/>
<keyword evidence="3" id="KW-0804">Transcription</keyword>
<organism evidence="5 6">
    <name type="scientific">Actinomadura harenae</name>
    <dbReference type="NCBI Taxonomy" id="2483351"/>
    <lineage>
        <taxon>Bacteria</taxon>
        <taxon>Bacillati</taxon>
        <taxon>Actinomycetota</taxon>
        <taxon>Actinomycetes</taxon>
        <taxon>Streptosporangiales</taxon>
        <taxon>Thermomonosporaceae</taxon>
        <taxon>Actinomadura</taxon>
    </lineage>
</organism>
<sequence>MDSIDRGLVHALQLDGRAPFSQIAEVLGASEQTVARRYRKLRSTGAIRVVGGVDGARLGYTSWTIRLRTTPDASNALGAALARRPDTFYVHLLSGGTEISCFTQARLGDGEASLLDKLPRTSKVMAMSAHSLLRGFALPSGWPGLAALDEEHAARLRYTAAPESQVAVDTTDHALLEALAADGRTSHADLATATGWSESTVRRRLDRLRRTGALLIQLEFDPRVLGYRAQARLWMSVRPSGLVAVAETMATHPEVSFVGVTTGPANLVAEVICRDNTHLYQYLTGQVSALDAIESLESGPVMRTLKRTGTILPSTN</sequence>
<dbReference type="Gene3D" id="1.10.10.10">
    <property type="entry name" value="Winged helix-like DNA-binding domain superfamily/Winged helix DNA-binding domain"/>
    <property type="match status" value="2"/>
</dbReference>
<feature type="domain" description="HTH asnC-type" evidence="4">
    <location>
        <begin position="168"/>
        <end position="228"/>
    </location>
</feature>
<evidence type="ECO:0000256" key="2">
    <source>
        <dbReference type="ARBA" id="ARBA00023125"/>
    </source>
</evidence>
<dbReference type="Gene3D" id="3.30.70.920">
    <property type="match status" value="1"/>
</dbReference>
<dbReference type="InterPro" id="IPR019888">
    <property type="entry name" value="Tscrpt_reg_AsnC-like"/>
</dbReference>
<dbReference type="SUPFAM" id="SSF46785">
    <property type="entry name" value="Winged helix' DNA-binding domain"/>
    <property type="match status" value="2"/>
</dbReference>
<dbReference type="PANTHER" id="PTHR30154:SF34">
    <property type="entry name" value="TRANSCRIPTIONAL REGULATOR AZLB"/>
    <property type="match status" value="1"/>
</dbReference>
<dbReference type="AlphaFoldDB" id="A0A3M2M766"/>
<evidence type="ECO:0000256" key="1">
    <source>
        <dbReference type="ARBA" id="ARBA00023015"/>
    </source>
</evidence>
<proteinExistence type="predicted"/>
<evidence type="ECO:0000313" key="6">
    <source>
        <dbReference type="Proteomes" id="UP000282674"/>
    </source>
</evidence>
<dbReference type="EMBL" id="RFFG01000013">
    <property type="protein sequence ID" value="RMI45467.1"/>
    <property type="molecule type" value="Genomic_DNA"/>
</dbReference>
<dbReference type="PRINTS" id="PR00033">
    <property type="entry name" value="HTHASNC"/>
</dbReference>
<dbReference type="Pfam" id="PF01037">
    <property type="entry name" value="AsnC_trans_reg"/>
    <property type="match status" value="1"/>
</dbReference>
<evidence type="ECO:0000256" key="3">
    <source>
        <dbReference type="ARBA" id="ARBA00023163"/>
    </source>
</evidence>
<dbReference type="InterPro" id="IPR036388">
    <property type="entry name" value="WH-like_DNA-bd_sf"/>
</dbReference>
<dbReference type="InterPro" id="IPR011008">
    <property type="entry name" value="Dimeric_a/b-barrel"/>
</dbReference>
<keyword evidence="1" id="KW-0805">Transcription regulation</keyword>
<dbReference type="GO" id="GO:0005829">
    <property type="term" value="C:cytosol"/>
    <property type="evidence" value="ECO:0007669"/>
    <property type="project" value="TreeGrafter"/>
</dbReference>
<comment type="caution">
    <text evidence="5">The sequence shown here is derived from an EMBL/GenBank/DDBJ whole genome shotgun (WGS) entry which is preliminary data.</text>
</comment>
<dbReference type="Proteomes" id="UP000282674">
    <property type="component" value="Unassembled WGS sequence"/>
</dbReference>
<evidence type="ECO:0000259" key="4">
    <source>
        <dbReference type="PROSITE" id="PS50956"/>
    </source>
</evidence>
<dbReference type="InterPro" id="IPR000485">
    <property type="entry name" value="AsnC-type_HTH_dom"/>
</dbReference>
<dbReference type="GO" id="GO:0043200">
    <property type="term" value="P:response to amino acid"/>
    <property type="evidence" value="ECO:0007669"/>
    <property type="project" value="TreeGrafter"/>
</dbReference>
<name>A0A3M2M766_9ACTN</name>
<reference evidence="5 6" key="1">
    <citation type="submission" date="2018-10" db="EMBL/GenBank/DDBJ databases">
        <title>Isolation from soil.</title>
        <authorList>
            <person name="Hu J."/>
        </authorList>
    </citation>
    <scope>NUCLEOTIDE SEQUENCE [LARGE SCALE GENOMIC DNA]</scope>
    <source>
        <strain evidence="5 6">NEAU-Ht49</strain>
    </source>
</reference>
<dbReference type="RefSeq" id="WP_122193988.1">
    <property type="nucleotide sequence ID" value="NZ_JBHSKC010000022.1"/>
</dbReference>
<dbReference type="GO" id="GO:0043565">
    <property type="term" value="F:sequence-specific DNA binding"/>
    <property type="evidence" value="ECO:0007669"/>
    <property type="project" value="InterPro"/>
</dbReference>
<keyword evidence="2" id="KW-0238">DNA-binding</keyword>
<accession>A0A3M2M766</accession>
<keyword evidence="6" id="KW-1185">Reference proteome</keyword>
<dbReference type="InterPro" id="IPR019887">
    <property type="entry name" value="Tscrpt_reg_AsnC/Lrp_C"/>
</dbReference>
<dbReference type="SUPFAM" id="SSF54909">
    <property type="entry name" value="Dimeric alpha+beta barrel"/>
    <property type="match status" value="1"/>
</dbReference>
<dbReference type="PANTHER" id="PTHR30154">
    <property type="entry name" value="LEUCINE-RESPONSIVE REGULATORY PROTEIN"/>
    <property type="match status" value="1"/>
</dbReference>
<evidence type="ECO:0000313" key="5">
    <source>
        <dbReference type="EMBL" id="RMI45467.1"/>
    </source>
</evidence>
<dbReference type="PROSITE" id="PS50956">
    <property type="entry name" value="HTH_ASNC_2"/>
    <property type="match status" value="2"/>
</dbReference>
<dbReference type="InterPro" id="IPR036390">
    <property type="entry name" value="WH_DNA-bd_sf"/>
</dbReference>
<gene>
    <name evidence="5" type="ORF">EBO15_09650</name>
</gene>
<feature type="domain" description="HTH asnC-type" evidence="4">
    <location>
        <begin position="1"/>
        <end position="61"/>
    </location>
</feature>
<protein>
    <submittedName>
        <fullName evidence="5">Lrp/AsnC family transcriptional regulator</fullName>
    </submittedName>
</protein>
<dbReference type="Pfam" id="PF13404">
    <property type="entry name" value="HTH_AsnC-type"/>
    <property type="match status" value="2"/>
</dbReference>